<evidence type="ECO:0000313" key="1">
    <source>
        <dbReference type="EMBL" id="ABY47806.1"/>
    </source>
</evidence>
<dbReference type="Proteomes" id="UP000203266">
    <property type="component" value="Segment"/>
</dbReference>
<protein>
    <submittedName>
        <fullName evidence="1">Uncharacterized protein</fullName>
    </submittedName>
</protein>
<reference evidence="1 2" key="1">
    <citation type="journal article" date="2008" name="Virus Genes">
        <title>Genomic sequence analysis of a granulovirus isolated from the Old World bollworm, Helicoverpa armigera.</title>
        <authorList>
            <person name="Harrison R.L."/>
            <person name="Popham H.J."/>
        </authorList>
    </citation>
    <scope>NUCLEOTIDE SEQUENCE [LARGE SCALE GENOMIC DNA]</scope>
</reference>
<dbReference type="GeneID" id="10973799"/>
<dbReference type="KEGG" id="vg:10973799"/>
<proteinExistence type="predicted"/>
<accession>A9YMV7</accession>
<name>A9YMV7_9BBAC</name>
<organism evidence="1 2">
    <name type="scientific">Helicoverpa armigera granulovirus</name>
    <dbReference type="NCBI Taxonomy" id="489830"/>
    <lineage>
        <taxon>Viruses</taxon>
        <taxon>Viruses incertae sedis</taxon>
        <taxon>Naldaviricetes</taxon>
        <taxon>Lefavirales</taxon>
        <taxon>Baculoviridae</taxon>
        <taxon>Betabaculovirus</taxon>
        <taxon>Betabaculovirus helarmigerae</taxon>
    </lineage>
</organism>
<evidence type="ECO:0000313" key="2">
    <source>
        <dbReference type="Proteomes" id="UP000203266"/>
    </source>
</evidence>
<dbReference type="RefSeq" id="YP_001649097.1">
    <property type="nucleotide sequence ID" value="NC_010240.1"/>
</dbReference>
<keyword evidence="2" id="KW-1185">Reference proteome</keyword>
<sequence length="63" mass="7516">MPFQHCVLLCNLELMANINLCRVNINHYMTNYNFETANHDTMNSRQQCLQMFGMEINLVCFQR</sequence>
<dbReference type="EMBL" id="EU255577">
    <property type="protein sequence ID" value="ABY47806.1"/>
    <property type="molecule type" value="Genomic_DNA"/>
</dbReference>